<accession>A0A316EGP2</accession>
<dbReference type="Proteomes" id="UP000245489">
    <property type="component" value="Unassembled WGS sequence"/>
</dbReference>
<dbReference type="InterPro" id="IPR011990">
    <property type="entry name" value="TPR-like_helical_dom_sf"/>
</dbReference>
<reference evidence="3 4" key="1">
    <citation type="submission" date="2018-05" db="EMBL/GenBank/DDBJ databases">
        <title>Genomic Encyclopedia of Archaeal and Bacterial Type Strains, Phase II (KMG-II): from individual species to whole genera.</title>
        <authorList>
            <person name="Goeker M."/>
        </authorList>
    </citation>
    <scope>NUCLEOTIDE SEQUENCE [LARGE SCALE GENOMIC DNA]</scope>
    <source>
        <strain evidence="3 4">DSM 22214</strain>
    </source>
</reference>
<protein>
    <submittedName>
        <fullName evidence="3">Tetratricopeptide repeat protein</fullName>
    </submittedName>
</protein>
<keyword evidence="4" id="KW-1185">Reference proteome</keyword>
<keyword evidence="1" id="KW-0802">TPR repeat</keyword>
<organism evidence="3 4">
    <name type="scientific">Arcicella aurantiaca</name>
    <dbReference type="NCBI Taxonomy" id="591202"/>
    <lineage>
        <taxon>Bacteria</taxon>
        <taxon>Pseudomonadati</taxon>
        <taxon>Bacteroidota</taxon>
        <taxon>Cytophagia</taxon>
        <taxon>Cytophagales</taxon>
        <taxon>Flectobacillaceae</taxon>
        <taxon>Arcicella</taxon>
    </lineage>
</organism>
<comment type="caution">
    <text evidence="3">The sequence shown here is derived from an EMBL/GenBank/DDBJ whole genome shotgun (WGS) entry which is preliminary data.</text>
</comment>
<feature type="repeat" description="TPR" evidence="1">
    <location>
        <begin position="357"/>
        <end position="390"/>
    </location>
</feature>
<dbReference type="PROSITE" id="PS50005">
    <property type="entry name" value="TPR"/>
    <property type="match status" value="1"/>
</dbReference>
<evidence type="ECO:0000313" key="3">
    <source>
        <dbReference type="EMBL" id="PWK28878.1"/>
    </source>
</evidence>
<dbReference type="Gene3D" id="1.25.40.10">
    <property type="entry name" value="Tetratricopeptide repeat domain"/>
    <property type="match status" value="1"/>
</dbReference>
<feature type="signal peptide" evidence="2">
    <location>
        <begin position="1"/>
        <end position="29"/>
    </location>
</feature>
<name>A0A316EGP2_9BACT</name>
<keyword evidence="2" id="KW-0732">Signal</keyword>
<dbReference type="InterPro" id="IPR019734">
    <property type="entry name" value="TPR_rpt"/>
</dbReference>
<feature type="chain" id="PRO_5016259288" evidence="2">
    <location>
        <begin position="30"/>
        <end position="412"/>
    </location>
</feature>
<proteinExistence type="predicted"/>
<dbReference type="RefSeq" id="WP_109741217.1">
    <property type="nucleotide sequence ID" value="NZ_QGGO01000002.1"/>
</dbReference>
<evidence type="ECO:0000313" key="4">
    <source>
        <dbReference type="Proteomes" id="UP000245489"/>
    </source>
</evidence>
<evidence type="ECO:0000256" key="2">
    <source>
        <dbReference type="SAM" id="SignalP"/>
    </source>
</evidence>
<sequence>MKNILKSHHIIKIFTLCLCLLVQSQTVTAQWWKDTEKAENERSKGMLLLTNEVQIEATTAINHMYNFKFYEAEREFGYLKVKYPDHPLPDFLLGLMEWWKIVPNTENALYDEKCLGYMDKSIDKAMKIWDDSENPEAAFIMAAAFAFKGRLHSERKHWSKATFAAKNALKYLDKSRSFADFSPELMFGDGLYNYYFYYVKENYPLLRPVLWLFPKGDKPKGIKQLEKVSYNAFYTRTEARYFLLQIYGLENMNDKALDLSKYTHEAYPDNPFFHRFHARCAFVSGRIGEAKELSKSILAKIDEHYPGYEGVSGRYAAYILAYYAYNYDKDYKTAKEYYQKTLTFAKNTGTTNSGYYWSSMLALGKIASQEQDYDTAIEYFKQVIEDTDRKATQRDEAKKLLTEAKKARRKMK</sequence>
<dbReference type="OrthoDB" id="9813254at2"/>
<gene>
    <name evidence="3" type="ORF">LV89_00431</name>
</gene>
<evidence type="ECO:0000256" key="1">
    <source>
        <dbReference type="PROSITE-ProRule" id="PRU00339"/>
    </source>
</evidence>
<dbReference type="EMBL" id="QGGO01000002">
    <property type="protein sequence ID" value="PWK28878.1"/>
    <property type="molecule type" value="Genomic_DNA"/>
</dbReference>
<dbReference type="SUPFAM" id="SSF48452">
    <property type="entry name" value="TPR-like"/>
    <property type="match status" value="2"/>
</dbReference>
<dbReference type="AlphaFoldDB" id="A0A316EGP2"/>